<comment type="caution">
    <text evidence="5">The sequence shown here is derived from an EMBL/GenBank/DDBJ whole genome shotgun (WGS) entry which is preliminary data.</text>
</comment>
<dbReference type="Gene3D" id="3.30.300.30">
    <property type="match status" value="1"/>
</dbReference>
<dbReference type="GO" id="GO:0004467">
    <property type="term" value="F:long-chain fatty acid-CoA ligase activity"/>
    <property type="evidence" value="ECO:0007669"/>
    <property type="project" value="UniProtKB-EC"/>
</dbReference>
<dbReference type="EMBL" id="CAJQUM010000001">
    <property type="protein sequence ID" value="CAG4882816.1"/>
    <property type="molecule type" value="Genomic_DNA"/>
</dbReference>
<feature type="domain" description="AMP-binding enzyme C-terminal" evidence="4">
    <location>
        <begin position="423"/>
        <end position="498"/>
    </location>
</feature>
<evidence type="ECO:0000259" key="3">
    <source>
        <dbReference type="Pfam" id="PF00501"/>
    </source>
</evidence>
<dbReference type="NCBIfam" id="NF004837">
    <property type="entry name" value="PRK06187.1"/>
    <property type="match status" value="1"/>
</dbReference>
<keyword evidence="6" id="KW-1185">Reference proteome</keyword>
<dbReference type="InterPro" id="IPR042099">
    <property type="entry name" value="ANL_N_sf"/>
</dbReference>
<evidence type="ECO:0000256" key="2">
    <source>
        <dbReference type="ARBA" id="ARBA00022598"/>
    </source>
</evidence>
<dbReference type="PANTHER" id="PTHR43767">
    <property type="entry name" value="LONG-CHAIN-FATTY-ACID--COA LIGASE"/>
    <property type="match status" value="1"/>
</dbReference>
<feature type="domain" description="AMP-dependent synthetase/ligase" evidence="3">
    <location>
        <begin position="9"/>
        <end position="373"/>
    </location>
</feature>
<proteinExistence type="inferred from homology"/>
<dbReference type="PANTHER" id="PTHR43767:SF7">
    <property type="entry name" value="MEDIUM_LONG-CHAIN-FATTY-ACID--COA LIGASE FADD8"/>
    <property type="match status" value="1"/>
</dbReference>
<evidence type="ECO:0000313" key="6">
    <source>
        <dbReference type="Proteomes" id="UP000742786"/>
    </source>
</evidence>
<evidence type="ECO:0000259" key="4">
    <source>
        <dbReference type="Pfam" id="PF13193"/>
    </source>
</evidence>
<dbReference type="RefSeq" id="WP_220634848.1">
    <property type="nucleotide sequence ID" value="NZ_CAJQUM010000001.1"/>
</dbReference>
<dbReference type="Proteomes" id="UP000742786">
    <property type="component" value="Unassembled WGS sequence"/>
</dbReference>
<dbReference type="SUPFAM" id="SSF56801">
    <property type="entry name" value="Acetyl-CoA synthetase-like"/>
    <property type="match status" value="1"/>
</dbReference>
<dbReference type="EC" id="6.2.1.3" evidence="5"/>
<dbReference type="AlphaFoldDB" id="A0A916MZC8"/>
<gene>
    <name evidence="5" type="ORF">GTOL_10698</name>
</gene>
<dbReference type="InterPro" id="IPR050237">
    <property type="entry name" value="ATP-dep_AMP-bd_enzyme"/>
</dbReference>
<sequence>MTLDEICRRNGLRFPTKPALIMGERELSWKALDTRVDRLANALLTQGLKRGDFVAVLSANAPEFIEIYFGLARAGLIAVPVNYRLTANELAQILGHARPALLIVAAAYVDKARDLEPLLPGLRRWVIGEAALADAPRYEQMLAAAADTPVRSPAAETDTFAIFFTSGTTGLPKGAMVSHLNLSANGFNQFVADGSVRTDINLVGTPLYHMGAVFMAVTYMMLGCTQVILEAFDADQWLRTLARRRCSVALLVPTMINSVLNCASLGEHDLSSLRLIFYGGGPMPPAVLRRALDKLRCSFTQGYGLTETLEASFLVASDHVLDGDEKQQKRLASAGREAVDAEIRIVDADSRDLGPGEIGEVLVKSKSVISGYWGMPEETANTIRDGWFYTGDLGYLDEERYLFLVDRVKDMVISGGVNIYTKEIEAVLYTHPAVLEAAVIGLPDDQWGEVVTVVAVVRPGASLSEEQVIEHCKAQLASYKKPKLVKFVAELPKNPSGKILKRELRKSL</sequence>
<dbReference type="Gene3D" id="3.40.50.12780">
    <property type="entry name" value="N-terminal domain of ligase-like"/>
    <property type="match status" value="1"/>
</dbReference>
<accession>A0A916MZC8</accession>
<dbReference type="InterPro" id="IPR045851">
    <property type="entry name" value="AMP-bd_C_sf"/>
</dbReference>
<dbReference type="InterPro" id="IPR025110">
    <property type="entry name" value="AMP-bd_C"/>
</dbReference>
<dbReference type="Pfam" id="PF00501">
    <property type="entry name" value="AMP-binding"/>
    <property type="match status" value="1"/>
</dbReference>
<comment type="similarity">
    <text evidence="1">Belongs to the ATP-dependent AMP-binding enzyme family.</text>
</comment>
<dbReference type="InterPro" id="IPR020845">
    <property type="entry name" value="AMP-binding_CS"/>
</dbReference>
<dbReference type="Pfam" id="PF13193">
    <property type="entry name" value="AMP-binding_C"/>
    <property type="match status" value="1"/>
</dbReference>
<organism evidence="5 6">
    <name type="scientific">Georgfuchsia toluolica</name>
    <dbReference type="NCBI Taxonomy" id="424218"/>
    <lineage>
        <taxon>Bacteria</taxon>
        <taxon>Pseudomonadati</taxon>
        <taxon>Pseudomonadota</taxon>
        <taxon>Betaproteobacteria</taxon>
        <taxon>Nitrosomonadales</taxon>
        <taxon>Sterolibacteriaceae</taxon>
        <taxon>Georgfuchsia</taxon>
    </lineage>
</organism>
<dbReference type="InterPro" id="IPR000873">
    <property type="entry name" value="AMP-dep_synth/lig_dom"/>
</dbReference>
<evidence type="ECO:0000313" key="5">
    <source>
        <dbReference type="EMBL" id="CAG4882816.1"/>
    </source>
</evidence>
<keyword evidence="2 5" id="KW-0436">Ligase</keyword>
<name>A0A916MZC8_9PROT</name>
<evidence type="ECO:0000256" key="1">
    <source>
        <dbReference type="ARBA" id="ARBA00006432"/>
    </source>
</evidence>
<dbReference type="PROSITE" id="PS00455">
    <property type="entry name" value="AMP_BINDING"/>
    <property type="match status" value="1"/>
</dbReference>
<protein>
    <submittedName>
        <fullName evidence="5">Long-chain-fatty-acid--CoA ligase</fullName>
        <ecNumber evidence="5">6.2.1.3</ecNumber>
    </submittedName>
</protein>
<reference evidence="5" key="1">
    <citation type="submission" date="2021-04" db="EMBL/GenBank/DDBJ databases">
        <authorList>
            <person name="Hornung B."/>
        </authorList>
    </citation>
    <scope>NUCLEOTIDE SEQUENCE</scope>
    <source>
        <strain evidence="5">G5G6</strain>
    </source>
</reference>
<dbReference type="FunFam" id="3.30.300.30:FF:000008">
    <property type="entry name" value="2,3-dihydroxybenzoate-AMP ligase"/>
    <property type="match status" value="1"/>
</dbReference>